<feature type="domain" description="Helicase C-terminal" evidence="15">
    <location>
        <begin position="391"/>
        <end position="552"/>
    </location>
</feature>
<dbReference type="Gene3D" id="3.40.50.300">
    <property type="entry name" value="P-loop containing nucleotide triphosphate hydrolases"/>
    <property type="match status" value="2"/>
</dbReference>
<dbReference type="PROSITE" id="PS00039">
    <property type="entry name" value="DEAD_ATP_HELICASE"/>
    <property type="match status" value="1"/>
</dbReference>
<keyword evidence="6 13" id="KW-0067">ATP-binding</keyword>
<keyword evidence="8" id="KW-0539">Nucleus</keyword>
<dbReference type="GO" id="GO:0030490">
    <property type="term" value="P:maturation of SSU-rRNA"/>
    <property type="evidence" value="ECO:0007669"/>
    <property type="project" value="InterPro"/>
</dbReference>
<dbReference type="InterPro" id="IPR027417">
    <property type="entry name" value="P-loop_NTPase"/>
</dbReference>
<dbReference type="PROSITE" id="PS51192">
    <property type="entry name" value="HELICASE_ATP_BIND_1"/>
    <property type="match status" value="1"/>
</dbReference>
<keyword evidence="18" id="KW-1185">Reference proteome</keyword>
<evidence type="ECO:0000259" key="16">
    <source>
        <dbReference type="PROSITE" id="PS51195"/>
    </source>
</evidence>
<dbReference type="GO" id="GO:0005730">
    <property type="term" value="C:nucleolus"/>
    <property type="evidence" value="ECO:0007669"/>
    <property type="project" value="UniProtKB-SubCell"/>
</dbReference>
<dbReference type="FunFam" id="3.40.50.300:FF:000759">
    <property type="entry name" value="probable ATP-dependent RNA helicase DDX52"/>
    <property type="match status" value="1"/>
</dbReference>
<keyword evidence="7" id="KW-0694">RNA-binding</keyword>
<evidence type="ECO:0000256" key="9">
    <source>
        <dbReference type="ARBA" id="ARBA00024355"/>
    </source>
</evidence>
<dbReference type="CDD" id="cd18787">
    <property type="entry name" value="SF2_C_DEAD"/>
    <property type="match status" value="1"/>
</dbReference>
<dbReference type="PANTHER" id="PTHR47959:SF15">
    <property type="entry name" value="RNA HELICASE"/>
    <property type="match status" value="1"/>
</dbReference>
<evidence type="ECO:0000259" key="14">
    <source>
        <dbReference type="PROSITE" id="PS51192"/>
    </source>
</evidence>
<evidence type="ECO:0000256" key="13">
    <source>
        <dbReference type="RuleBase" id="RU000492"/>
    </source>
</evidence>
<name>A0A9P0M0N4_ACAOB</name>
<evidence type="ECO:0000256" key="8">
    <source>
        <dbReference type="ARBA" id="ARBA00023242"/>
    </source>
</evidence>
<comment type="similarity">
    <text evidence="9">Belongs to the DEAD box helicase family. DDX52/ROK1 subfamily.</text>
</comment>
<evidence type="ECO:0000256" key="1">
    <source>
        <dbReference type="ARBA" id="ARBA00004604"/>
    </source>
</evidence>
<dbReference type="GO" id="GO:0003724">
    <property type="term" value="F:RNA helicase activity"/>
    <property type="evidence" value="ECO:0007669"/>
    <property type="project" value="UniProtKB-EC"/>
</dbReference>
<dbReference type="GO" id="GO:0003723">
    <property type="term" value="F:RNA binding"/>
    <property type="evidence" value="ECO:0007669"/>
    <property type="project" value="UniProtKB-KW"/>
</dbReference>
<evidence type="ECO:0000259" key="15">
    <source>
        <dbReference type="PROSITE" id="PS51194"/>
    </source>
</evidence>
<dbReference type="InterPro" id="IPR050079">
    <property type="entry name" value="DEAD_box_RNA_helicase"/>
</dbReference>
<dbReference type="InterPro" id="IPR001650">
    <property type="entry name" value="Helicase_C-like"/>
</dbReference>
<proteinExistence type="inferred from homology"/>
<reference evidence="17" key="1">
    <citation type="submission" date="2022-03" db="EMBL/GenBank/DDBJ databases">
        <authorList>
            <person name="Sayadi A."/>
        </authorList>
    </citation>
    <scope>NUCLEOTIDE SEQUENCE</scope>
</reference>
<keyword evidence="4 13" id="KW-0378">Hydrolase</keyword>
<dbReference type="PROSITE" id="PS51194">
    <property type="entry name" value="HELICASE_CTER"/>
    <property type="match status" value="1"/>
</dbReference>
<dbReference type="Pfam" id="PF00271">
    <property type="entry name" value="Helicase_C"/>
    <property type="match status" value="1"/>
</dbReference>
<dbReference type="GO" id="GO:0005524">
    <property type="term" value="F:ATP binding"/>
    <property type="evidence" value="ECO:0007669"/>
    <property type="project" value="UniProtKB-KW"/>
</dbReference>
<evidence type="ECO:0000313" key="17">
    <source>
        <dbReference type="EMBL" id="CAH2002601.1"/>
    </source>
</evidence>
<dbReference type="SMART" id="SM00490">
    <property type="entry name" value="HELICc"/>
    <property type="match status" value="1"/>
</dbReference>
<sequence length="632" mass="72692">MKSWTLLAVSNFRLTSLLQKCVEKVKVVNFKPKCVFSSVVSSNYILKFFIHLLVKMDAFDIFKKLTKGVTFSRKHNPREKKEDQKTDYDVNEIKIENVKSEDERVENVISEENQITLLSGLQRSEKRGKKRKRDDEQNEVKMRMLEKEKINHYRNKNNISVVGRHVPEPSKTFYDFKVDPDIIENLQKCNFEEPTPIQKQAVPLMLEGRQILACAPTGSGKTAAFLVPIIMHLKGPERKGFRALILCPTRELAKQTQRECVRLSEGRGLRIHIISKIKKALTQYGSSSSQKFDILITTPNRLCYLLKQDPPAVSLKNIEWLVIDEADKLFETGSRGFREQLDEILKACDGNDRKIAMFSATYTPVVAKWCVHNMKGLVRVTVGQRNAATDLVDQELLFVGNEQGKLLAFRDIVRQGLSPPVLIFVQSKERAQQLFNELIYDGINVDAIHADRTQLQRDNTVKAFREGRIWVLICTELMARGVDFKGVNLVINYDFPPSAISYVHRVGRAGRAGRKGKAITFFTIDDTVNLRSIAHVLKESGCEVPPYMLTLKKKSKQERKKLEKSAPKRDDIITKPIYERIKGGKRNKFKEILKREKAKTKSGIAEKRKKRKAFLLRRKQFQKMKVVERMVQ</sequence>
<dbReference type="EMBL" id="CAKOFQ010007500">
    <property type="protein sequence ID" value="CAH2002601.1"/>
    <property type="molecule type" value="Genomic_DNA"/>
</dbReference>
<evidence type="ECO:0000256" key="11">
    <source>
        <dbReference type="ARBA" id="ARBA00047984"/>
    </source>
</evidence>
<dbReference type="InterPro" id="IPR014001">
    <property type="entry name" value="Helicase_ATP-bd"/>
</dbReference>
<dbReference type="AlphaFoldDB" id="A0A9P0M0N4"/>
<dbReference type="OrthoDB" id="360161at2759"/>
<dbReference type="InterPro" id="IPR044764">
    <property type="entry name" value="DDX52/Rok1_DEADc"/>
</dbReference>
<dbReference type="InterPro" id="IPR014014">
    <property type="entry name" value="RNA_helicase_DEAD_Q_motif"/>
</dbReference>
<dbReference type="GO" id="GO:0010468">
    <property type="term" value="P:regulation of gene expression"/>
    <property type="evidence" value="ECO:0007669"/>
    <property type="project" value="UniProtKB-ARBA"/>
</dbReference>
<evidence type="ECO:0000256" key="7">
    <source>
        <dbReference type="ARBA" id="ARBA00022884"/>
    </source>
</evidence>
<evidence type="ECO:0000256" key="10">
    <source>
        <dbReference type="ARBA" id="ARBA00044533"/>
    </source>
</evidence>
<accession>A0A9P0M0N4</accession>
<evidence type="ECO:0000256" key="2">
    <source>
        <dbReference type="ARBA" id="ARBA00012552"/>
    </source>
</evidence>
<organism evidence="17 18">
    <name type="scientific">Acanthoscelides obtectus</name>
    <name type="common">Bean weevil</name>
    <name type="synonym">Bruchus obtectus</name>
    <dbReference type="NCBI Taxonomy" id="200917"/>
    <lineage>
        <taxon>Eukaryota</taxon>
        <taxon>Metazoa</taxon>
        <taxon>Ecdysozoa</taxon>
        <taxon>Arthropoda</taxon>
        <taxon>Hexapoda</taxon>
        <taxon>Insecta</taxon>
        <taxon>Pterygota</taxon>
        <taxon>Neoptera</taxon>
        <taxon>Endopterygota</taxon>
        <taxon>Coleoptera</taxon>
        <taxon>Polyphaga</taxon>
        <taxon>Cucujiformia</taxon>
        <taxon>Chrysomeloidea</taxon>
        <taxon>Chrysomelidae</taxon>
        <taxon>Bruchinae</taxon>
        <taxon>Bruchini</taxon>
        <taxon>Acanthoscelides</taxon>
    </lineage>
</organism>
<gene>
    <name evidence="17" type="ORF">ACAOBT_LOCUS26874</name>
</gene>
<comment type="subcellular location">
    <subcellularLocation>
        <location evidence="1">Nucleus</location>
        <location evidence="1">Nucleolus</location>
    </subcellularLocation>
</comment>
<comment type="catalytic activity">
    <reaction evidence="11">
        <text>ATP + H2O = ADP + phosphate + H(+)</text>
        <dbReference type="Rhea" id="RHEA:13065"/>
        <dbReference type="ChEBI" id="CHEBI:15377"/>
        <dbReference type="ChEBI" id="CHEBI:15378"/>
        <dbReference type="ChEBI" id="CHEBI:30616"/>
        <dbReference type="ChEBI" id="CHEBI:43474"/>
        <dbReference type="ChEBI" id="CHEBI:456216"/>
        <dbReference type="EC" id="3.6.4.13"/>
    </reaction>
</comment>
<evidence type="ECO:0000256" key="4">
    <source>
        <dbReference type="ARBA" id="ARBA00022801"/>
    </source>
</evidence>
<evidence type="ECO:0000313" key="18">
    <source>
        <dbReference type="Proteomes" id="UP001152888"/>
    </source>
</evidence>
<keyword evidence="3 13" id="KW-0547">Nucleotide-binding</keyword>
<keyword evidence="5 13" id="KW-0347">Helicase</keyword>
<evidence type="ECO:0000256" key="6">
    <source>
        <dbReference type="ARBA" id="ARBA00022840"/>
    </source>
</evidence>
<dbReference type="SUPFAM" id="SSF52540">
    <property type="entry name" value="P-loop containing nucleoside triphosphate hydrolases"/>
    <property type="match status" value="1"/>
</dbReference>
<dbReference type="CDD" id="cd17957">
    <property type="entry name" value="DEADc_DDX52"/>
    <property type="match status" value="1"/>
</dbReference>
<feature type="short sequence motif" description="Q motif" evidence="12">
    <location>
        <begin position="171"/>
        <end position="199"/>
    </location>
</feature>
<dbReference type="GO" id="GO:0016787">
    <property type="term" value="F:hydrolase activity"/>
    <property type="evidence" value="ECO:0007669"/>
    <property type="project" value="UniProtKB-KW"/>
</dbReference>
<dbReference type="InterPro" id="IPR011545">
    <property type="entry name" value="DEAD/DEAH_box_helicase_dom"/>
</dbReference>
<evidence type="ECO:0000256" key="3">
    <source>
        <dbReference type="ARBA" id="ARBA00022741"/>
    </source>
</evidence>
<dbReference type="SMART" id="SM00487">
    <property type="entry name" value="DEXDc"/>
    <property type="match status" value="1"/>
</dbReference>
<dbReference type="Proteomes" id="UP001152888">
    <property type="component" value="Unassembled WGS sequence"/>
</dbReference>
<feature type="domain" description="DEAD-box RNA helicase Q" evidence="16">
    <location>
        <begin position="171"/>
        <end position="199"/>
    </location>
</feature>
<protein>
    <recommendedName>
        <fullName evidence="10">Probable ATP-dependent RNA helicase DDX52</fullName>
        <ecNumber evidence="2">3.6.4.13</ecNumber>
    </recommendedName>
</protein>
<dbReference type="Pfam" id="PF00270">
    <property type="entry name" value="DEAD"/>
    <property type="match status" value="1"/>
</dbReference>
<dbReference type="EC" id="3.6.4.13" evidence="2"/>
<dbReference type="InterPro" id="IPR000629">
    <property type="entry name" value="RNA-helicase_DEAD-box_CS"/>
</dbReference>
<dbReference type="PROSITE" id="PS51195">
    <property type="entry name" value="Q_MOTIF"/>
    <property type="match status" value="1"/>
</dbReference>
<dbReference type="GO" id="GO:0005829">
    <property type="term" value="C:cytosol"/>
    <property type="evidence" value="ECO:0007669"/>
    <property type="project" value="TreeGrafter"/>
</dbReference>
<evidence type="ECO:0000256" key="5">
    <source>
        <dbReference type="ARBA" id="ARBA00022806"/>
    </source>
</evidence>
<evidence type="ECO:0000256" key="12">
    <source>
        <dbReference type="PROSITE-ProRule" id="PRU00552"/>
    </source>
</evidence>
<comment type="caution">
    <text evidence="17">The sequence shown here is derived from an EMBL/GenBank/DDBJ whole genome shotgun (WGS) entry which is preliminary data.</text>
</comment>
<dbReference type="PANTHER" id="PTHR47959">
    <property type="entry name" value="ATP-DEPENDENT RNA HELICASE RHLE-RELATED"/>
    <property type="match status" value="1"/>
</dbReference>
<feature type="domain" description="Helicase ATP-binding" evidence="14">
    <location>
        <begin position="202"/>
        <end position="380"/>
    </location>
</feature>